<feature type="non-terminal residue" evidence="3">
    <location>
        <position position="1"/>
    </location>
</feature>
<organism evidence="3 4">
    <name type="scientific">Allacma fusca</name>
    <dbReference type="NCBI Taxonomy" id="39272"/>
    <lineage>
        <taxon>Eukaryota</taxon>
        <taxon>Metazoa</taxon>
        <taxon>Ecdysozoa</taxon>
        <taxon>Arthropoda</taxon>
        <taxon>Hexapoda</taxon>
        <taxon>Collembola</taxon>
        <taxon>Symphypleona</taxon>
        <taxon>Sminthuridae</taxon>
        <taxon>Allacma</taxon>
    </lineage>
</organism>
<sequence length="126" mass="14024">MGLAACASRNNYCRISKHGYLFLAVAAVMEIVASQEIEIIPQVDTEEGIVRGMLERSRSNKEYVAFRGMPYATKPERFKLALPLESWDGVRNATAYRNPCAQMYLGAVAGPFGSENCLFINVYTPH</sequence>
<dbReference type="PANTHER" id="PTHR11559">
    <property type="entry name" value="CARBOXYLESTERASE"/>
    <property type="match status" value="1"/>
</dbReference>
<name>A0A8J2KGT1_9HEXA</name>
<reference evidence="3" key="1">
    <citation type="submission" date="2021-06" db="EMBL/GenBank/DDBJ databases">
        <authorList>
            <person name="Hodson N. C."/>
            <person name="Mongue J. A."/>
            <person name="Jaron S. K."/>
        </authorList>
    </citation>
    <scope>NUCLEOTIDE SEQUENCE</scope>
</reference>
<evidence type="ECO:0000313" key="3">
    <source>
        <dbReference type="EMBL" id="CAG7817666.1"/>
    </source>
</evidence>
<feature type="domain" description="Carboxylesterase type B" evidence="2">
    <location>
        <begin position="41"/>
        <end position="125"/>
    </location>
</feature>
<comment type="caution">
    <text evidence="3">The sequence shown here is derived from an EMBL/GenBank/DDBJ whole genome shotgun (WGS) entry which is preliminary data.</text>
</comment>
<evidence type="ECO:0000259" key="2">
    <source>
        <dbReference type="Pfam" id="PF00135"/>
    </source>
</evidence>
<keyword evidence="4" id="KW-1185">Reference proteome</keyword>
<dbReference type="Proteomes" id="UP000708208">
    <property type="component" value="Unassembled WGS sequence"/>
</dbReference>
<dbReference type="EMBL" id="CAJVCH010400160">
    <property type="protein sequence ID" value="CAG7817666.1"/>
    <property type="molecule type" value="Genomic_DNA"/>
</dbReference>
<dbReference type="AlphaFoldDB" id="A0A8J2KGT1"/>
<dbReference type="OrthoDB" id="19653at2759"/>
<dbReference type="InterPro" id="IPR050309">
    <property type="entry name" value="Type-B_Carboxylest/Lipase"/>
</dbReference>
<dbReference type="InterPro" id="IPR002018">
    <property type="entry name" value="CarbesteraseB"/>
</dbReference>
<gene>
    <name evidence="3" type="ORF">AFUS01_LOCUS28218</name>
</gene>
<proteinExistence type="predicted"/>
<dbReference type="Pfam" id="PF00135">
    <property type="entry name" value="COesterase"/>
    <property type="match status" value="1"/>
</dbReference>
<keyword evidence="1" id="KW-0325">Glycoprotein</keyword>
<evidence type="ECO:0000313" key="4">
    <source>
        <dbReference type="Proteomes" id="UP000708208"/>
    </source>
</evidence>
<protein>
    <recommendedName>
        <fullName evidence="2">Carboxylesterase type B domain-containing protein</fullName>
    </recommendedName>
</protein>
<accession>A0A8J2KGT1</accession>
<evidence type="ECO:0000256" key="1">
    <source>
        <dbReference type="ARBA" id="ARBA00023180"/>
    </source>
</evidence>